<comment type="caution">
    <text evidence="1">The sequence shown here is derived from an EMBL/GenBank/DDBJ whole genome shotgun (WGS) entry which is preliminary data.</text>
</comment>
<dbReference type="EMBL" id="CASHTH010003690">
    <property type="protein sequence ID" value="CAI8047998.1"/>
    <property type="molecule type" value="Genomic_DNA"/>
</dbReference>
<proteinExistence type="predicted"/>
<organism evidence="1 2">
    <name type="scientific">Geodia barretti</name>
    <name type="common">Barrett's horny sponge</name>
    <dbReference type="NCBI Taxonomy" id="519541"/>
    <lineage>
        <taxon>Eukaryota</taxon>
        <taxon>Metazoa</taxon>
        <taxon>Porifera</taxon>
        <taxon>Demospongiae</taxon>
        <taxon>Heteroscleromorpha</taxon>
        <taxon>Tetractinellida</taxon>
        <taxon>Astrophorina</taxon>
        <taxon>Geodiidae</taxon>
        <taxon>Geodia</taxon>
    </lineage>
</organism>
<reference evidence="1" key="1">
    <citation type="submission" date="2023-03" db="EMBL/GenBank/DDBJ databases">
        <authorList>
            <person name="Steffen K."/>
            <person name="Cardenas P."/>
        </authorList>
    </citation>
    <scope>NUCLEOTIDE SEQUENCE</scope>
</reference>
<keyword evidence="2" id="KW-1185">Reference proteome</keyword>
<evidence type="ECO:0000313" key="1">
    <source>
        <dbReference type="EMBL" id="CAI8047998.1"/>
    </source>
</evidence>
<evidence type="ECO:0000313" key="2">
    <source>
        <dbReference type="Proteomes" id="UP001174909"/>
    </source>
</evidence>
<dbReference type="Proteomes" id="UP001174909">
    <property type="component" value="Unassembled WGS sequence"/>
</dbReference>
<sequence>FAVWGGSTEGGSLYSARNLNWNKDTGVNKHKVVMVVIPDDEDIPSATLGFACLRHSCRDEC</sequence>
<accession>A0AA35THA3</accession>
<feature type="non-terminal residue" evidence="1">
    <location>
        <position position="1"/>
    </location>
</feature>
<gene>
    <name evidence="1" type="ORF">GBAR_LOCUS26525</name>
</gene>
<name>A0AA35THA3_GEOBA</name>
<protein>
    <submittedName>
        <fullName evidence="1">Uncharacterized protein</fullName>
    </submittedName>
</protein>
<dbReference type="AlphaFoldDB" id="A0AA35THA3"/>